<feature type="region of interest" description="Disordered" evidence="5">
    <location>
        <begin position="23"/>
        <end position="53"/>
    </location>
</feature>
<feature type="domain" description="PHD-type" evidence="6">
    <location>
        <begin position="1043"/>
        <end position="1099"/>
    </location>
</feature>
<dbReference type="InterPro" id="IPR013083">
    <property type="entry name" value="Znf_RING/FYVE/PHD"/>
</dbReference>
<evidence type="ECO:0000313" key="10">
    <source>
        <dbReference type="Proteomes" id="UP000268321"/>
    </source>
</evidence>
<dbReference type="OrthoDB" id="336088at2759"/>
<dbReference type="InterPro" id="IPR011011">
    <property type="entry name" value="Znf_FYVE_PHD"/>
</dbReference>
<organism evidence="9 10">
    <name type="scientific">Metschnikowia bicuspidata</name>
    <dbReference type="NCBI Taxonomy" id="27322"/>
    <lineage>
        <taxon>Eukaryota</taxon>
        <taxon>Fungi</taxon>
        <taxon>Dikarya</taxon>
        <taxon>Ascomycota</taxon>
        <taxon>Saccharomycotina</taxon>
        <taxon>Pichiomycetes</taxon>
        <taxon>Metschnikowiaceae</taxon>
        <taxon>Metschnikowia</taxon>
    </lineage>
</organism>
<keyword evidence="10" id="KW-1185">Reference proteome</keyword>
<evidence type="ECO:0000256" key="4">
    <source>
        <dbReference type="PROSITE-ProRule" id="PRU00146"/>
    </source>
</evidence>
<dbReference type="Gene3D" id="2.30.30.490">
    <property type="match status" value="1"/>
</dbReference>
<name>A0A4P9ZB88_9ASCO</name>
<evidence type="ECO:0000259" key="7">
    <source>
        <dbReference type="PROSITE" id="PS51038"/>
    </source>
</evidence>
<dbReference type="SMART" id="SM00249">
    <property type="entry name" value="PHD"/>
    <property type="match status" value="2"/>
</dbReference>
<feature type="compositionally biased region" description="Basic and acidic residues" evidence="5">
    <location>
        <begin position="934"/>
        <end position="948"/>
    </location>
</feature>
<dbReference type="GO" id="GO:0004842">
    <property type="term" value="F:ubiquitin-protein transferase activity"/>
    <property type="evidence" value="ECO:0007669"/>
    <property type="project" value="TreeGrafter"/>
</dbReference>
<dbReference type="Gene3D" id="3.30.40.10">
    <property type="entry name" value="Zinc/RING finger domain, C3HC4 (zinc finger)"/>
    <property type="match status" value="1"/>
</dbReference>
<keyword evidence="2 4" id="KW-0863">Zinc-finger</keyword>
<dbReference type="SUPFAM" id="SSF46689">
    <property type="entry name" value="Homeodomain-like"/>
    <property type="match status" value="1"/>
</dbReference>
<dbReference type="PANTHER" id="PTHR47672">
    <property type="entry name" value="E3 UBIQUITIN-PROTEIN LIGASE SNT2"/>
    <property type="match status" value="1"/>
</dbReference>
<reference evidence="10" key="1">
    <citation type="journal article" date="2018" name="Nat. Microbiol.">
        <title>Leveraging single-cell genomics to expand the fungal tree of life.</title>
        <authorList>
            <person name="Ahrendt S.R."/>
            <person name="Quandt C.A."/>
            <person name="Ciobanu D."/>
            <person name="Clum A."/>
            <person name="Salamov A."/>
            <person name="Andreopoulos B."/>
            <person name="Cheng J.F."/>
            <person name="Woyke T."/>
            <person name="Pelin A."/>
            <person name="Henrissat B."/>
            <person name="Reynolds N.K."/>
            <person name="Benny G.L."/>
            <person name="Smith M.E."/>
            <person name="James T.Y."/>
            <person name="Grigoriev I.V."/>
        </authorList>
    </citation>
    <scope>NUCLEOTIDE SEQUENCE [LARGE SCALE GENOMIC DNA]</scope>
    <source>
        <strain evidence="10">Baker2002</strain>
    </source>
</reference>
<gene>
    <name evidence="9" type="ORF">METBISCDRAFT_17103</name>
</gene>
<dbReference type="InterPro" id="IPR001965">
    <property type="entry name" value="Znf_PHD"/>
</dbReference>
<dbReference type="Pfam" id="PF00628">
    <property type="entry name" value="PHD"/>
    <property type="match status" value="2"/>
</dbReference>
<dbReference type="GO" id="GO:0036205">
    <property type="term" value="P:histone catabolic process"/>
    <property type="evidence" value="ECO:0007669"/>
    <property type="project" value="TreeGrafter"/>
</dbReference>
<dbReference type="GO" id="GO:0003682">
    <property type="term" value="F:chromatin binding"/>
    <property type="evidence" value="ECO:0007669"/>
    <property type="project" value="InterPro"/>
</dbReference>
<feature type="region of interest" description="Disordered" evidence="5">
    <location>
        <begin position="907"/>
        <end position="971"/>
    </location>
</feature>
<dbReference type="InterPro" id="IPR009057">
    <property type="entry name" value="Homeodomain-like_sf"/>
</dbReference>
<dbReference type="Pfam" id="PF01426">
    <property type="entry name" value="BAH"/>
    <property type="match status" value="1"/>
</dbReference>
<dbReference type="GO" id="GO:0048189">
    <property type="term" value="C:Lid2 complex"/>
    <property type="evidence" value="ECO:0007669"/>
    <property type="project" value="TreeGrafter"/>
</dbReference>
<dbReference type="PROSITE" id="PS51293">
    <property type="entry name" value="SANT"/>
    <property type="match status" value="1"/>
</dbReference>
<evidence type="ECO:0000256" key="5">
    <source>
        <dbReference type="SAM" id="MobiDB-lite"/>
    </source>
</evidence>
<dbReference type="SUPFAM" id="SSF57903">
    <property type="entry name" value="FYVE/PHD zinc finger"/>
    <property type="match status" value="2"/>
</dbReference>
<dbReference type="Proteomes" id="UP000268321">
    <property type="component" value="Unassembled WGS sequence"/>
</dbReference>
<dbReference type="InterPro" id="IPR029617">
    <property type="entry name" value="Snt2"/>
</dbReference>
<feature type="domain" description="PHD-type" evidence="6">
    <location>
        <begin position="307"/>
        <end position="359"/>
    </location>
</feature>
<dbReference type="GO" id="GO:0008270">
    <property type="term" value="F:zinc ion binding"/>
    <property type="evidence" value="ECO:0007669"/>
    <property type="project" value="UniProtKB-KW"/>
</dbReference>
<evidence type="ECO:0000256" key="2">
    <source>
        <dbReference type="ARBA" id="ARBA00022771"/>
    </source>
</evidence>
<dbReference type="PROSITE" id="PS51038">
    <property type="entry name" value="BAH"/>
    <property type="match status" value="1"/>
</dbReference>
<accession>A0A4P9ZB88</accession>
<evidence type="ECO:0000256" key="1">
    <source>
        <dbReference type="ARBA" id="ARBA00022723"/>
    </source>
</evidence>
<evidence type="ECO:0000256" key="3">
    <source>
        <dbReference type="ARBA" id="ARBA00022833"/>
    </source>
</evidence>
<feature type="compositionally biased region" description="Basic and acidic residues" evidence="5">
    <location>
        <begin position="493"/>
        <end position="503"/>
    </location>
</feature>
<dbReference type="PANTHER" id="PTHR47672:SF1">
    <property type="entry name" value="E3 UBIQUITIN-PROTEIN LIGASE SNT2"/>
    <property type="match status" value="1"/>
</dbReference>
<feature type="domain" description="SANT" evidence="8">
    <location>
        <begin position="630"/>
        <end position="681"/>
    </location>
</feature>
<dbReference type="PROSITE" id="PS50016">
    <property type="entry name" value="ZF_PHD_2"/>
    <property type="match status" value="2"/>
</dbReference>
<dbReference type="Gene3D" id="1.10.10.60">
    <property type="entry name" value="Homeodomain-like"/>
    <property type="match status" value="1"/>
</dbReference>
<evidence type="ECO:0000259" key="6">
    <source>
        <dbReference type="PROSITE" id="PS50016"/>
    </source>
</evidence>
<evidence type="ECO:0008006" key="11">
    <source>
        <dbReference type="Google" id="ProtNLM"/>
    </source>
</evidence>
<feature type="domain" description="BAH" evidence="7">
    <location>
        <begin position="117"/>
        <end position="258"/>
    </location>
</feature>
<protein>
    <recommendedName>
        <fullName evidence="11">BAH-domain-containing protein</fullName>
    </recommendedName>
</protein>
<dbReference type="InterPro" id="IPR019787">
    <property type="entry name" value="Znf_PHD-finger"/>
</dbReference>
<dbReference type="CDD" id="cd15497">
    <property type="entry name" value="PHD1_Snt2p_like"/>
    <property type="match status" value="1"/>
</dbReference>
<evidence type="ECO:0000313" key="9">
    <source>
        <dbReference type="EMBL" id="RKP30097.1"/>
    </source>
</evidence>
<dbReference type="Gene3D" id="2.30.30.1150">
    <property type="match status" value="1"/>
</dbReference>
<dbReference type="InterPro" id="IPR001025">
    <property type="entry name" value="BAH_dom"/>
</dbReference>
<dbReference type="InterPro" id="IPR043151">
    <property type="entry name" value="BAH_sf"/>
</dbReference>
<keyword evidence="3" id="KW-0862">Zinc</keyword>
<feature type="region of interest" description="Disordered" evidence="5">
    <location>
        <begin position="493"/>
        <end position="512"/>
    </location>
</feature>
<dbReference type="InterPro" id="IPR017884">
    <property type="entry name" value="SANT_dom"/>
</dbReference>
<dbReference type="EMBL" id="ML004466">
    <property type="protein sequence ID" value="RKP30097.1"/>
    <property type="molecule type" value="Genomic_DNA"/>
</dbReference>
<dbReference type="SMART" id="SM00439">
    <property type="entry name" value="BAH"/>
    <property type="match status" value="1"/>
</dbReference>
<proteinExistence type="predicted"/>
<evidence type="ECO:0000259" key="8">
    <source>
        <dbReference type="PROSITE" id="PS51293"/>
    </source>
</evidence>
<keyword evidence="1" id="KW-0479">Metal-binding</keyword>
<sequence length="1422" mass="160423">MTQERPKRKATANKNYLDFISDSALEANRGTPTKGRARGKNGGNGGVTGTSMKNNRAATKLPINWIPPVEVHERFSHKLNLSDAYIDLETQTLTCPNQPQIDVKEIKTTVRNPKGVFQLKKGDFIYMVSEPPGDPYYIGRLMGFNSKRRKDANNTATDVAPNYEFLIQWFYRPRDISKNTLDSRLLYASMHSDTCPITSFRGLVTVKHKLEVEKFYVPKLYCGAGEALSAVEYYSLLPNCFYFDKLFDRYMIKFYDIIRTTSLLEYLDNEANSNRNYILALNKRYEYVFMEAARTKVFLNNFTSTMSTHCKICAEWCPLAESVTCSECGYHYHMLCLDPPLLKKPSRGFSWTCAPCLKKREMEQLAKKTLMLSHDNKTTNEDEICADSYNPELADPLDGFEPVIQRNLDDLLPKYEKFAIAYLKNDSALTVAERRLKEEWNIRYLGIHCRLEDAVDPDDRSPYPRASTSLGPKYQATNIPEFEGHPIVYYDADKNRTEKDKKGTSKKGSKKKLDSNVGKLLQIPPEYKDVLPKDYPQWLQPCPKGYIERGVDDGYGQTCTLLWKSLEADIADDFAKHDMFVALCVPFAQKLGLHPNSPNFMDAIVKIHLTADGDTTKALAAVKKLTLKTLKEPQFSKDETRRFEAGVRKYGSELYPIYKEVKTQSSAAIVRFYYLWKKTKNGQAIWQNFPGRKKRKNKNSEMKVVTAGDAFADSDDDSSYENDKIVGQKKLFECRHCRLYVSEAWYKVTGSEGVNRLDSSLDALGAVDTSTILALCFRCAKLWRRYAVYWEDPLEVERKSSKGVGGYKRKVELELVADAERILLYAELIKAVLSPETPKSKISCSVITESVLFKNSLPLQTAQPKNEYMDVVLSKSTSPTTLNGVLSDSAPRLTAIQLALSAKGAVEEKIPEPTKKKRKTDLKIKSESQNGVTDTKKRPAAPKKEPAPKRKKKTVANIKEDKNVAAPRKASPAKSMEVVPVQSPIFNSQYQSPLFSVSSLLSEPITADSLPEIVKYQKAWQLVDLSSKCHEERDISGTPLRTSRNCCVCLEADSTPENASDMLICQTCRVNVHASCTGITITAKLRLMRQWQCESCINDLYPVYSTHYTCCLCMAECQNHSNVDWDDLDFPDYLIPVLETGQWCHLACAVFCSQQVTLRVIQPPAFVSKEIINSGATTFGGMVVNTVSTLYLKNSERACLICKTTNGALLDCPICEAGTTWAHVTCAQDNSGYQVGFYHQTTGVKNSRNCYVDGHQGRLEAAMVCNKHDKVPNMYSIRHSGKRTLTDKERPLILLFLEDLAMSLKNSKVTGPQLLAHNYLQMMETYVNAERAQMPINDVPKKKTCRLCHVTTSAKWWPDSECAHREPSQFLCQKCHFAASPITQANEGDIFLAEISQPLSCPQAGIISTNDRITNVYKPLVT</sequence>